<accession>A0A6G5QGB1</accession>
<dbReference type="RefSeq" id="WP_169753631.1">
    <property type="nucleotide sequence ID" value="NZ_CP012542.1"/>
</dbReference>
<gene>
    <name evidence="1" type="ORF">CMUC_0883</name>
</gene>
<dbReference type="Proteomes" id="UP000503264">
    <property type="component" value="Chromosome"/>
</dbReference>
<keyword evidence="2" id="KW-1185">Reference proteome</keyword>
<evidence type="ECO:0008006" key="3">
    <source>
        <dbReference type="Google" id="ProtNLM"/>
    </source>
</evidence>
<dbReference type="AlphaFoldDB" id="A0A6G5QGB1"/>
<evidence type="ECO:0000313" key="2">
    <source>
        <dbReference type="Proteomes" id="UP000503264"/>
    </source>
</evidence>
<reference evidence="1 2" key="1">
    <citation type="submission" date="2016-07" db="EMBL/GenBank/DDBJ databases">
        <title>Comparative genomics of the Campylobacter concisus group.</title>
        <authorList>
            <person name="Miller W.G."/>
            <person name="Yee E."/>
            <person name="Chapman M.H."/>
            <person name="Huynh S."/>
            <person name="Bono J.L."/>
            <person name="On S.L.W."/>
            <person name="StLeger J."/>
            <person name="Foster G."/>
            <person name="Parker C.T."/>
        </authorList>
    </citation>
    <scope>NUCLEOTIDE SEQUENCE [LARGE SCALE GENOMIC DNA]</scope>
    <source>
        <strain evidence="1 2">CCUG 21559</strain>
    </source>
</reference>
<evidence type="ECO:0000313" key="1">
    <source>
        <dbReference type="EMBL" id="QCD44672.1"/>
    </source>
</evidence>
<dbReference type="EMBL" id="CP012542">
    <property type="protein sequence ID" value="QCD44672.1"/>
    <property type="molecule type" value="Genomic_DNA"/>
</dbReference>
<organism evidence="1 2">
    <name type="scientific">Campylobacter mucosalis CCUG 21559</name>
    <dbReference type="NCBI Taxonomy" id="1032067"/>
    <lineage>
        <taxon>Bacteria</taxon>
        <taxon>Pseudomonadati</taxon>
        <taxon>Campylobacterota</taxon>
        <taxon>Epsilonproteobacteria</taxon>
        <taxon>Campylobacterales</taxon>
        <taxon>Campylobacteraceae</taxon>
        <taxon>Campylobacter</taxon>
    </lineage>
</organism>
<name>A0A6G5QGB1_9BACT</name>
<proteinExistence type="predicted"/>
<protein>
    <recommendedName>
        <fullName evidence="3">Abi-like protein</fullName>
    </recommendedName>
</protein>
<sequence>MDKSKLEKLFSKERLDSYKDEAEHIRNFATIDKIASKVGMLEIITRNAVARELNISDDKFISQQTLGFWVTMIDIMKIHNKILPNIDIDFKRYSKFNLQKNLLNHEKIKILYSLLRTIRNRAFHFENLLKLNANNRPRLSCALQRKDYKLIVGIDPDNIELFLDDFLDLFGKDLRFYLK</sequence>